<organism evidence="1 2">
    <name type="scientific">Sinobacterium caligoides</name>
    <dbReference type="NCBI Taxonomy" id="933926"/>
    <lineage>
        <taxon>Bacteria</taxon>
        <taxon>Pseudomonadati</taxon>
        <taxon>Pseudomonadota</taxon>
        <taxon>Gammaproteobacteria</taxon>
        <taxon>Cellvibrionales</taxon>
        <taxon>Spongiibacteraceae</taxon>
        <taxon>Sinobacterium</taxon>
    </lineage>
</organism>
<keyword evidence="1" id="KW-0808">Transferase</keyword>
<keyword evidence="1" id="KW-0489">Methyltransferase</keyword>
<dbReference type="Proteomes" id="UP000275394">
    <property type="component" value="Unassembled WGS sequence"/>
</dbReference>
<dbReference type="GO" id="GO:0008168">
    <property type="term" value="F:methyltransferase activity"/>
    <property type="evidence" value="ECO:0007669"/>
    <property type="project" value="UniProtKB-KW"/>
</dbReference>
<dbReference type="GO" id="GO:0032259">
    <property type="term" value="P:methylation"/>
    <property type="evidence" value="ECO:0007669"/>
    <property type="project" value="UniProtKB-KW"/>
</dbReference>
<keyword evidence="2" id="KW-1185">Reference proteome</keyword>
<gene>
    <name evidence="1" type="ORF">EDC56_0043</name>
</gene>
<proteinExistence type="predicted"/>
<dbReference type="SUPFAM" id="SSF53335">
    <property type="entry name" value="S-adenosyl-L-methionine-dependent methyltransferases"/>
    <property type="match status" value="1"/>
</dbReference>
<evidence type="ECO:0000313" key="1">
    <source>
        <dbReference type="EMBL" id="ROS06136.1"/>
    </source>
</evidence>
<dbReference type="OrthoDB" id="9791944at2"/>
<dbReference type="RefSeq" id="WP_123710530.1">
    <property type="nucleotide sequence ID" value="NZ_RKHR01000001.1"/>
</dbReference>
<evidence type="ECO:0000313" key="2">
    <source>
        <dbReference type="Proteomes" id="UP000275394"/>
    </source>
</evidence>
<name>A0A3N2E205_9GAMM</name>
<comment type="caution">
    <text evidence="1">The sequence shown here is derived from an EMBL/GenBank/DDBJ whole genome shotgun (WGS) entry which is preliminary data.</text>
</comment>
<dbReference type="Pfam" id="PF13489">
    <property type="entry name" value="Methyltransf_23"/>
    <property type="match status" value="1"/>
</dbReference>
<dbReference type="AlphaFoldDB" id="A0A3N2E205"/>
<dbReference type="PANTHER" id="PTHR43861">
    <property type="entry name" value="TRANS-ACONITATE 2-METHYLTRANSFERASE-RELATED"/>
    <property type="match status" value="1"/>
</dbReference>
<reference evidence="1 2" key="1">
    <citation type="submission" date="2018-11" db="EMBL/GenBank/DDBJ databases">
        <title>Genomic Encyclopedia of Type Strains, Phase IV (KMG-IV): sequencing the most valuable type-strain genomes for metagenomic binning, comparative biology and taxonomic classification.</title>
        <authorList>
            <person name="Goeker M."/>
        </authorList>
    </citation>
    <scope>NUCLEOTIDE SEQUENCE [LARGE SCALE GENOMIC DNA]</scope>
    <source>
        <strain evidence="1 2">DSM 100316</strain>
    </source>
</reference>
<dbReference type="EMBL" id="RKHR01000001">
    <property type="protein sequence ID" value="ROS06136.1"/>
    <property type="molecule type" value="Genomic_DNA"/>
</dbReference>
<accession>A0A3N2E205</accession>
<dbReference type="Gene3D" id="3.40.50.150">
    <property type="entry name" value="Vaccinia Virus protein VP39"/>
    <property type="match status" value="2"/>
</dbReference>
<dbReference type="InterPro" id="IPR029063">
    <property type="entry name" value="SAM-dependent_MTases_sf"/>
</dbReference>
<sequence>MQTSTPSICPLCQSDEHHLFYRDQLRSFLHCQRCSLVYVPSCYHLGAEQEKAEYDLHQNRPDDQGYRKFLNRLCAPLIERLTPKSHGLDFGCGPGPTLSLMLEELGHHVSLFDIYYCNTPEVLNKPYDFITATEVIEHLSKPAEVLDKLWQQIKPGGYLAIMTKLVINQQRFACWHYKNDRTHISFFSQATFNYFFSNKNAYIEYLGDDVIIINKS</sequence>
<protein>
    <submittedName>
        <fullName evidence="1">Methyltransferase family protein</fullName>
    </submittedName>
</protein>